<name>X1ERX7_9ZZZZ</name>
<dbReference type="InterPro" id="IPR029063">
    <property type="entry name" value="SAM-dependent_MTases_sf"/>
</dbReference>
<accession>X1ERX7</accession>
<evidence type="ECO:0008006" key="2">
    <source>
        <dbReference type="Google" id="ProtNLM"/>
    </source>
</evidence>
<dbReference type="PANTHER" id="PTHR43861">
    <property type="entry name" value="TRANS-ACONITATE 2-METHYLTRANSFERASE-RELATED"/>
    <property type="match status" value="1"/>
</dbReference>
<dbReference type="SUPFAM" id="SSF53335">
    <property type="entry name" value="S-adenosyl-L-methionine-dependent methyltransferases"/>
    <property type="match status" value="1"/>
</dbReference>
<sequence length="284" mass="33063">MVSFYQGEIELEYLNGATFILEECIDCGTIFQKEIPDDFLINKLYDEWIAPQKAFESYLKAEFSFNLPYYAQEIMTMIAFFNMVPAKLKVLDFGMGWGKWCYMAKAFGCECYGAELSKHQVEYAQSQGIRVIEWDEIPNHRFDLINTEQVFEHLPEPLETLCHLKAALKPDGLIKISVPNGGDIKRRLRIGDWMAAKGSRNSLNLVHPLEHINCFNHSSIIRMADIASLEQVKIPMFLQWRYATNWSGLKRTIWHLGRPLYINVFSKGTYLFFRQKGIDEVRKH</sequence>
<organism evidence="1">
    <name type="scientific">marine sediment metagenome</name>
    <dbReference type="NCBI Taxonomy" id="412755"/>
    <lineage>
        <taxon>unclassified sequences</taxon>
        <taxon>metagenomes</taxon>
        <taxon>ecological metagenomes</taxon>
    </lineage>
</organism>
<comment type="caution">
    <text evidence="1">The sequence shown here is derived from an EMBL/GenBank/DDBJ whole genome shotgun (WGS) entry which is preliminary data.</text>
</comment>
<dbReference type="CDD" id="cd02440">
    <property type="entry name" value="AdoMet_MTases"/>
    <property type="match status" value="1"/>
</dbReference>
<dbReference type="Gene3D" id="3.40.50.150">
    <property type="entry name" value="Vaccinia Virus protein VP39"/>
    <property type="match status" value="1"/>
</dbReference>
<dbReference type="AlphaFoldDB" id="X1ERX7"/>
<proteinExistence type="predicted"/>
<reference evidence="1" key="1">
    <citation type="journal article" date="2014" name="Front. Microbiol.">
        <title>High frequency of phylogenetically diverse reductive dehalogenase-homologous genes in deep subseafloor sedimentary metagenomes.</title>
        <authorList>
            <person name="Kawai M."/>
            <person name="Futagami T."/>
            <person name="Toyoda A."/>
            <person name="Takaki Y."/>
            <person name="Nishi S."/>
            <person name="Hori S."/>
            <person name="Arai W."/>
            <person name="Tsubouchi T."/>
            <person name="Morono Y."/>
            <person name="Uchiyama I."/>
            <person name="Ito T."/>
            <person name="Fujiyama A."/>
            <person name="Inagaki F."/>
            <person name="Takami H."/>
        </authorList>
    </citation>
    <scope>NUCLEOTIDE SEQUENCE</scope>
    <source>
        <strain evidence="1">Expedition CK06-06</strain>
    </source>
</reference>
<dbReference type="Pfam" id="PF13489">
    <property type="entry name" value="Methyltransf_23"/>
    <property type="match status" value="1"/>
</dbReference>
<evidence type="ECO:0000313" key="1">
    <source>
        <dbReference type="EMBL" id="GAH19899.1"/>
    </source>
</evidence>
<protein>
    <recommendedName>
        <fullName evidence="2">Methyltransferase type 11 domain-containing protein</fullName>
    </recommendedName>
</protein>
<gene>
    <name evidence="1" type="ORF">S03H2_01280</name>
</gene>
<dbReference type="EMBL" id="BARU01000362">
    <property type="protein sequence ID" value="GAH19899.1"/>
    <property type="molecule type" value="Genomic_DNA"/>
</dbReference>